<dbReference type="AlphaFoldDB" id="A0A2P2NG40"/>
<name>A0A2P2NG40_RHIMU</name>
<dbReference type="EMBL" id="GGEC01060929">
    <property type="protein sequence ID" value="MBX41413.1"/>
    <property type="molecule type" value="Transcribed_RNA"/>
</dbReference>
<evidence type="ECO:0000313" key="2">
    <source>
        <dbReference type="EMBL" id="MBX41413.1"/>
    </source>
</evidence>
<reference evidence="2" key="1">
    <citation type="submission" date="2018-02" db="EMBL/GenBank/DDBJ databases">
        <title>Rhizophora mucronata_Transcriptome.</title>
        <authorList>
            <person name="Meera S.P."/>
            <person name="Sreeshan A."/>
            <person name="Augustine A."/>
        </authorList>
    </citation>
    <scope>NUCLEOTIDE SEQUENCE</scope>
    <source>
        <tissue evidence="2">Leaf</tissue>
    </source>
</reference>
<protein>
    <submittedName>
        <fullName evidence="2">Uncharacterized protein</fullName>
    </submittedName>
</protein>
<feature type="region of interest" description="Disordered" evidence="1">
    <location>
        <begin position="1"/>
        <end position="35"/>
    </location>
</feature>
<accession>A0A2P2NG40</accession>
<sequence>MSEIVHDGNQGNPNKLMKRPQLARFPFLGQKDIRK</sequence>
<evidence type="ECO:0000256" key="1">
    <source>
        <dbReference type="SAM" id="MobiDB-lite"/>
    </source>
</evidence>
<organism evidence="2">
    <name type="scientific">Rhizophora mucronata</name>
    <name type="common">Asiatic mangrove</name>
    <dbReference type="NCBI Taxonomy" id="61149"/>
    <lineage>
        <taxon>Eukaryota</taxon>
        <taxon>Viridiplantae</taxon>
        <taxon>Streptophyta</taxon>
        <taxon>Embryophyta</taxon>
        <taxon>Tracheophyta</taxon>
        <taxon>Spermatophyta</taxon>
        <taxon>Magnoliopsida</taxon>
        <taxon>eudicotyledons</taxon>
        <taxon>Gunneridae</taxon>
        <taxon>Pentapetalae</taxon>
        <taxon>rosids</taxon>
        <taxon>fabids</taxon>
        <taxon>Malpighiales</taxon>
        <taxon>Rhizophoraceae</taxon>
        <taxon>Rhizophora</taxon>
    </lineage>
</organism>
<proteinExistence type="predicted"/>